<protein>
    <submittedName>
        <fullName evidence="1">Uncharacterized protein</fullName>
    </submittedName>
</protein>
<organism evidence="1 2">
    <name type="scientific">Phaseolus angularis</name>
    <name type="common">Azuki bean</name>
    <name type="synonym">Vigna angularis</name>
    <dbReference type="NCBI Taxonomy" id="3914"/>
    <lineage>
        <taxon>Eukaryota</taxon>
        <taxon>Viridiplantae</taxon>
        <taxon>Streptophyta</taxon>
        <taxon>Embryophyta</taxon>
        <taxon>Tracheophyta</taxon>
        <taxon>Spermatophyta</taxon>
        <taxon>Magnoliopsida</taxon>
        <taxon>eudicotyledons</taxon>
        <taxon>Gunneridae</taxon>
        <taxon>Pentapetalae</taxon>
        <taxon>rosids</taxon>
        <taxon>fabids</taxon>
        <taxon>Fabales</taxon>
        <taxon>Fabaceae</taxon>
        <taxon>Papilionoideae</taxon>
        <taxon>50 kb inversion clade</taxon>
        <taxon>NPAAA clade</taxon>
        <taxon>indigoferoid/millettioid clade</taxon>
        <taxon>Phaseoleae</taxon>
        <taxon>Vigna</taxon>
    </lineage>
</organism>
<dbReference type="Gramene" id="KOM45911">
    <property type="protein sequence ID" value="KOM45911"/>
    <property type="gene ID" value="LR48_Vigan06g121700"/>
</dbReference>
<evidence type="ECO:0000313" key="2">
    <source>
        <dbReference type="Proteomes" id="UP000053144"/>
    </source>
</evidence>
<dbReference type="EMBL" id="CM003376">
    <property type="protein sequence ID" value="KOM45911.1"/>
    <property type="molecule type" value="Genomic_DNA"/>
</dbReference>
<accession>A0A0L9UT59</accession>
<proteinExistence type="predicted"/>
<dbReference type="Proteomes" id="UP000053144">
    <property type="component" value="Chromosome 6"/>
</dbReference>
<name>A0A0L9UT59_PHAAN</name>
<sequence length="168" mass="18590">MFPLQEKHSQPTTTTSSHFQPSFILTELAYLNTFARKTYGIRIIILVRAGHQDKPSALIPLNNNTSTCVSTNFDTNNDSSYSAKCNNDNKIGNNNTREHGRQGSFDLLEKKKIKRSRKYDAYGNLKVSGTLTPAPPGFTLSIPSEFSKKRGCGKQTAFGIGQPKNPCC</sequence>
<gene>
    <name evidence="1" type="ORF">LR48_Vigan06g121700</name>
</gene>
<reference evidence="2" key="1">
    <citation type="journal article" date="2015" name="Proc. Natl. Acad. Sci. U.S.A.">
        <title>Genome sequencing of adzuki bean (Vigna angularis) provides insight into high starch and low fat accumulation and domestication.</title>
        <authorList>
            <person name="Yang K."/>
            <person name="Tian Z."/>
            <person name="Chen C."/>
            <person name="Luo L."/>
            <person name="Zhao B."/>
            <person name="Wang Z."/>
            <person name="Yu L."/>
            <person name="Li Y."/>
            <person name="Sun Y."/>
            <person name="Li W."/>
            <person name="Chen Y."/>
            <person name="Li Y."/>
            <person name="Zhang Y."/>
            <person name="Ai D."/>
            <person name="Zhao J."/>
            <person name="Shang C."/>
            <person name="Ma Y."/>
            <person name="Wu B."/>
            <person name="Wang M."/>
            <person name="Gao L."/>
            <person name="Sun D."/>
            <person name="Zhang P."/>
            <person name="Guo F."/>
            <person name="Wang W."/>
            <person name="Li Y."/>
            <person name="Wang J."/>
            <person name="Varshney R.K."/>
            <person name="Wang J."/>
            <person name="Ling H.Q."/>
            <person name="Wan P."/>
        </authorList>
    </citation>
    <scope>NUCLEOTIDE SEQUENCE</scope>
    <source>
        <strain evidence="2">cv. Jingnong 6</strain>
    </source>
</reference>
<dbReference type="AlphaFoldDB" id="A0A0L9UT59"/>
<evidence type="ECO:0000313" key="1">
    <source>
        <dbReference type="EMBL" id="KOM45911.1"/>
    </source>
</evidence>